<gene>
    <name evidence="1" type="ORF">CB5_LOCUS4695</name>
</gene>
<sequence>MKRRWVRKYGEDWLRVALRRRRPPPQLRPRLYRTHSDSIAVTLAEMPLRLLFPLWMECWAEFMVVPSSDRAVPVSGASFRLIHSLRPRKWLGSSSVVPSYCLYNMAL</sequence>
<dbReference type="AlphaFoldDB" id="A0A6V7NSY7"/>
<evidence type="ECO:0000313" key="1">
    <source>
        <dbReference type="EMBL" id="CAD1821484.1"/>
    </source>
</evidence>
<reference evidence="1" key="1">
    <citation type="submission" date="2020-07" db="EMBL/GenBank/DDBJ databases">
        <authorList>
            <person name="Lin J."/>
        </authorList>
    </citation>
    <scope>NUCLEOTIDE SEQUENCE</scope>
</reference>
<proteinExistence type="predicted"/>
<protein>
    <submittedName>
        <fullName evidence="1">Uncharacterized protein</fullName>
    </submittedName>
</protein>
<organism evidence="1">
    <name type="scientific">Ananas comosus var. bracteatus</name>
    <name type="common">red pineapple</name>
    <dbReference type="NCBI Taxonomy" id="296719"/>
    <lineage>
        <taxon>Eukaryota</taxon>
        <taxon>Viridiplantae</taxon>
        <taxon>Streptophyta</taxon>
        <taxon>Embryophyta</taxon>
        <taxon>Tracheophyta</taxon>
        <taxon>Spermatophyta</taxon>
        <taxon>Magnoliopsida</taxon>
        <taxon>Liliopsida</taxon>
        <taxon>Poales</taxon>
        <taxon>Bromeliaceae</taxon>
        <taxon>Bromelioideae</taxon>
        <taxon>Ananas</taxon>
    </lineage>
</organism>
<dbReference type="EMBL" id="LR862141">
    <property type="protein sequence ID" value="CAD1821484.1"/>
    <property type="molecule type" value="Genomic_DNA"/>
</dbReference>
<accession>A0A6V7NSY7</accession>
<name>A0A6V7NSY7_ANACO</name>